<dbReference type="Gene3D" id="3.50.50.60">
    <property type="entry name" value="FAD/NAD(P)-binding domain"/>
    <property type="match status" value="1"/>
</dbReference>
<feature type="binding site" evidence="3">
    <location>
        <position position="235"/>
    </location>
    <ligand>
        <name>FAD</name>
        <dbReference type="ChEBI" id="CHEBI:57692"/>
    </ligand>
</feature>
<dbReference type="SUPFAM" id="SSF51905">
    <property type="entry name" value="FAD/NAD(P)-binding domain"/>
    <property type="match status" value="1"/>
</dbReference>
<dbReference type="InterPro" id="IPR000172">
    <property type="entry name" value="GMC_OxRdtase_N"/>
</dbReference>
<dbReference type="GeneID" id="77731183"/>
<dbReference type="Proteomes" id="UP001164286">
    <property type="component" value="Unassembled WGS sequence"/>
</dbReference>
<dbReference type="RefSeq" id="XP_052947816.1">
    <property type="nucleotide sequence ID" value="XM_053091978.1"/>
</dbReference>
<dbReference type="InterPro" id="IPR036188">
    <property type="entry name" value="FAD/NAD-bd_sf"/>
</dbReference>
<evidence type="ECO:0000256" key="3">
    <source>
        <dbReference type="PIRSR" id="PIRSR000137-2"/>
    </source>
</evidence>
<name>A0AA38LXJ1_9TREE</name>
<feature type="domain" description="Glucose-methanol-choline oxidoreductase N-terminal" evidence="5">
    <location>
        <begin position="92"/>
        <end position="115"/>
    </location>
</feature>
<dbReference type="InterPro" id="IPR007867">
    <property type="entry name" value="GMC_OxRtase_C"/>
</dbReference>
<dbReference type="PANTHER" id="PTHR11552">
    <property type="entry name" value="GLUCOSE-METHANOL-CHOLINE GMC OXIDOREDUCTASE"/>
    <property type="match status" value="1"/>
</dbReference>
<evidence type="ECO:0000313" key="7">
    <source>
        <dbReference type="Proteomes" id="UP001164286"/>
    </source>
</evidence>
<dbReference type="EMBL" id="JAKWFO010000003">
    <property type="protein sequence ID" value="KAI9638039.1"/>
    <property type="molecule type" value="Genomic_DNA"/>
</dbReference>
<dbReference type="InterPro" id="IPR012132">
    <property type="entry name" value="GMC_OxRdtase"/>
</dbReference>
<keyword evidence="7" id="KW-1185">Reference proteome</keyword>
<feature type="binding site" evidence="3">
    <location>
        <begin position="525"/>
        <end position="526"/>
    </location>
    <ligand>
        <name>FAD</name>
        <dbReference type="ChEBI" id="CHEBI:57692"/>
    </ligand>
</feature>
<keyword evidence="4" id="KW-0285">Flavoprotein</keyword>
<evidence type="ECO:0000256" key="2">
    <source>
        <dbReference type="ARBA" id="ARBA00010790"/>
    </source>
</evidence>
<accession>A0AA38LXJ1</accession>
<comment type="similarity">
    <text evidence="2 4">Belongs to the GMC oxidoreductase family.</text>
</comment>
<evidence type="ECO:0000259" key="5">
    <source>
        <dbReference type="PROSITE" id="PS00623"/>
    </source>
</evidence>
<dbReference type="Pfam" id="PF05199">
    <property type="entry name" value="GMC_oxred_C"/>
    <property type="match status" value="1"/>
</dbReference>
<evidence type="ECO:0000313" key="6">
    <source>
        <dbReference type="EMBL" id="KAI9638039.1"/>
    </source>
</evidence>
<dbReference type="Pfam" id="PF00732">
    <property type="entry name" value="GMC_oxred_N"/>
    <property type="match status" value="1"/>
</dbReference>
<evidence type="ECO:0000256" key="1">
    <source>
        <dbReference type="ARBA" id="ARBA00001974"/>
    </source>
</evidence>
<reference evidence="6" key="1">
    <citation type="journal article" date="2022" name="G3 (Bethesda)">
        <title>High quality genome of the basidiomycete yeast Dioszegia hungarica PDD-24b-2 isolated from cloud water.</title>
        <authorList>
            <person name="Jarrige D."/>
            <person name="Haridas S."/>
            <person name="Bleykasten-Grosshans C."/>
            <person name="Joly M."/>
            <person name="Nadalig T."/>
            <person name="Sancelme M."/>
            <person name="Vuilleumier S."/>
            <person name="Grigoriev I.V."/>
            <person name="Amato P."/>
            <person name="Bringel F."/>
        </authorList>
    </citation>
    <scope>NUCLEOTIDE SEQUENCE</scope>
    <source>
        <strain evidence="6">PDD-24b-2</strain>
    </source>
</reference>
<protein>
    <recommendedName>
        <fullName evidence="5">Glucose-methanol-choline oxidoreductase N-terminal domain-containing protein</fullName>
    </recommendedName>
</protein>
<dbReference type="AlphaFoldDB" id="A0AA38LXJ1"/>
<dbReference type="SUPFAM" id="SSF54373">
    <property type="entry name" value="FAD-linked reductases, C-terminal domain"/>
    <property type="match status" value="1"/>
</dbReference>
<dbReference type="GO" id="GO:0050660">
    <property type="term" value="F:flavin adenine dinucleotide binding"/>
    <property type="evidence" value="ECO:0007669"/>
    <property type="project" value="InterPro"/>
</dbReference>
<sequence>MSDDTAVSTTQYDVIIIGGGTAGCVIAGRLTEAFPEVSILVIEAGTDSTDDEVVARPLQGMFSALMGAKTAVNFISEVDKHLNGRALPIAAGNTLGGGSAVNFMIYNQAPASDWDDWKQPGWSAKEMQPFIHKSVSYKAEHGDPNKHGKDGRMVVTNGGYTSPKWMEDFFRVVPLTRNTKQLVDMADQEHSDGFGWHAKWIDDKGVRSTSYNSYITKRQLLKPPSNLTILSNTKVHHIIIDHGKAVGVKLVDGTEIKADQQVILSAGGFGSPLIMERSGLGGKEVLGAAGVEVKVDLPGVGKEYRDKQLVLSGYHIDETCETLDSFLSMDMSTITAQLLQYMVDGTGQFATNGLNMGLKWRPTEEEIAELGPDFAAHWKSVAEDKPDKPVATSAFSCQFMGDRSTLPPGKYMAFGWWSNYQASVGSLHISSSDPEAPPHFQSGLLDQSADMPVLVFMYKWTREIARRIAVYRGEYAAGHPAFHPDSAAACKRHDGPITDDAKIVYTKEDNIIIEDWIRSNVVSAWHSMSTCPMADRAEGGVVDAKLDVYGVTGLKIADVSVVPKHMGTNMASVALAIGERCASIVEDELKAQD</sequence>
<proteinExistence type="inferred from homology"/>
<dbReference type="PIRSF" id="PIRSF000137">
    <property type="entry name" value="Alcohol_oxidase"/>
    <property type="match status" value="1"/>
</dbReference>
<comment type="cofactor">
    <cofactor evidence="1 3">
        <name>FAD</name>
        <dbReference type="ChEBI" id="CHEBI:57692"/>
    </cofactor>
</comment>
<evidence type="ECO:0000256" key="4">
    <source>
        <dbReference type="RuleBase" id="RU003968"/>
    </source>
</evidence>
<dbReference type="Gene3D" id="3.30.560.10">
    <property type="entry name" value="Glucose Oxidase, domain 3"/>
    <property type="match status" value="1"/>
</dbReference>
<dbReference type="PANTHER" id="PTHR11552:SF78">
    <property type="entry name" value="GLUCOSE-METHANOL-CHOLINE OXIDOREDUCTASE N-TERMINAL DOMAIN-CONTAINING PROTEIN"/>
    <property type="match status" value="1"/>
</dbReference>
<dbReference type="GO" id="GO:0016614">
    <property type="term" value="F:oxidoreductase activity, acting on CH-OH group of donors"/>
    <property type="evidence" value="ECO:0007669"/>
    <property type="project" value="InterPro"/>
</dbReference>
<dbReference type="PROSITE" id="PS00623">
    <property type="entry name" value="GMC_OXRED_1"/>
    <property type="match status" value="1"/>
</dbReference>
<comment type="caution">
    <text evidence="6">The sequence shown here is derived from an EMBL/GenBank/DDBJ whole genome shotgun (WGS) entry which is preliminary data.</text>
</comment>
<organism evidence="6 7">
    <name type="scientific">Dioszegia hungarica</name>
    <dbReference type="NCBI Taxonomy" id="4972"/>
    <lineage>
        <taxon>Eukaryota</taxon>
        <taxon>Fungi</taxon>
        <taxon>Dikarya</taxon>
        <taxon>Basidiomycota</taxon>
        <taxon>Agaricomycotina</taxon>
        <taxon>Tremellomycetes</taxon>
        <taxon>Tremellales</taxon>
        <taxon>Bulleribasidiaceae</taxon>
        <taxon>Dioszegia</taxon>
    </lineage>
</organism>
<keyword evidence="3 4" id="KW-0274">FAD</keyword>
<gene>
    <name evidence="6" type="ORF">MKK02DRAFT_42421</name>
</gene>